<evidence type="ECO:0000313" key="1">
    <source>
        <dbReference type="EMBL" id="MBO9199631.1"/>
    </source>
</evidence>
<sequence length="47" mass="5479">MLKVEEVAKVENAGNNQNFFCRQHAMMQIMNDEAGISPVEFIRDYLF</sequence>
<protein>
    <submittedName>
        <fullName evidence="1">Uncharacterized protein</fullName>
    </submittedName>
</protein>
<evidence type="ECO:0000313" key="2">
    <source>
        <dbReference type="Proteomes" id="UP000677244"/>
    </source>
</evidence>
<proteinExistence type="predicted"/>
<dbReference type="Proteomes" id="UP000677244">
    <property type="component" value="Unassembled WGS sequence"/>
</dbReference>
<name>A0ABS3YR07_9BACT</name>
<accession>A0ABS3YR07</accession>
<comment type="caution">
    <text evidence="1">The sequence shown here is derived from an EMBL/GenBank/DDBJ whole genome shotgun (WGS) entry which is preliminary data.</text>
</comment>
<dbReference type="RefSeq" id="WP_209137688.1">
    <property type="nucleotide sequence ID" value="NZ_JAGHKO010000001.1"/>
</dbReference>
<reference evidence="1 2" key="1">
    <citation type="submission" date="2021-03" db="EMBL/GenBank/DDBJ databases">
        <title>Assistant Professor.</title>
        <authorList>
            <person name="Huq M.A."/>
        </authorList>
    </citation>
    <scope>NUCLEOTIDE SEQUENCE [LARGE SCALE GENOMIC DNA]</scope>
    <source>
        <strain evidence="1 2">MAH-29</strain>
    </source>
</reference>
<gene>
    <name evidence="1" type="ORF">J7I42_05090</name>
</gene>
<keyword evidence="2" id="KW-1185">Reference proteome</keyword>
<dbReference type="EMBL" id="JAGHKO010000001">
    <property type="protein sequence ID" value="MBO9199631.1"/>
    <property type="molecule type" value="Genomic_DNA"/>
</dbReference>
<organism evidence="1 2">
    <name type="scientific">Niastella soli</name>
    <dbReference type="NCBI Taxonomy" id="2821487"/>
    <lineage>
        <taxon>Bacteria</taxon>
        <taxon>Pseudomonadati</taxon>
        <taxon>Bacteroidota</taxon>
        <taxon>Chitinophagia</taxon>
        <taxon>Chitinophagales</taxon>
        <taxon>Chitinophagaceae</taxon>
        <taxon>Niastella</taxon>
    </lineage>
</organism>